<dbReference type="InterPro" id="IPR013196">
    <property type="entry name" value="HTH_11"/>
</dbReference>
<dbReference type="AlphaFoldDB" id="A0AAE4KVZ5"/>
<dbReference type="Gene3D" id="3.40.50.2300">
    <property type="match status" value="1"/>
</dbReference>
<evidence type="ECO:0000259" key="6">
    <source>
        <dbReference type="PROSITE" id="PS51372"/>
    </source>
</evidence>
<keyword evidence="2" id="KW-0677">Repeat</keyword>
<protein>
    <submittedName>
        <fullName evidence="7">PRD domain-containing protein</fullName>
    </submittedName>
</protein>
<keyword evidence="3" id="KW-0805">Transcription regulation</keyword>
<dbReference type="InterPro" id="IPR036388">
    <property type="entry name" value="WH-like_DNA-bd_sf"/>
</dbReference>
<dbReference type="InterPro" id="IPR050661">
    <property type="entry name" value="BglG_antiterminators"/>
</dbReference>
<feature type="domain" description="PTS EIIB type-2" evidence="5">
    <location>
        <begin position="400"/>
        <end position="489"/>
    </location>
</feature>
<dbReference type="Pfam" id="PF02302">
    <property type="entry name" value="PTS_IIB"/>
    <property type="match status" value="1"/>
</dbReference>
<evidence type="ECO:0000256" key="2">
    <source>
        <dbReference type="ARBA" id="ARBA00022737"/>
    </source>
</evidence>
<dbReference type="InterPro" id="IPR013011">
    <property type="entry name" value="PTS_EIIB_2"/>
</dbReference>
<evidence type="ECO:0000256" key="3">
    <source>
        <dbReference type="ARBA" id="ARBA00023015"/>
    </source>
</evidence>
<comment type="caution">
    <text evidence="7">The sequence shown here is derived from an EMBL/GenBank/DDBJ whole genome shotgun (WGS) entry which is preliminary data.</text>
</comment>
<dbReference type="GO" id="GO:0009401">
    <property type="term" value="P:phosphoenolpyruvate-dependent sugar phosphotransferase system"/>
    <property type="evidence" value="ECO:0007669"/>
    <property type="project" value="InterPro"/>
</dbReference>
<dbReference type="Pfam" id="PF08279">
    <property type="entry name" value="HTH_11"/>
    <property type="match status" value="1"/>
</dbReference>
<dbReference type="InterPro" id="IPR036095">
    <property type="entry name" value="PTS_EIIB-like_sf"/>
</dbReference>
<dbReference type="EMBL" id="JARPZN010000006">
    <property type="protein sequence ID" value="MDT2690529.1"/>
    <property type="molecule type" value="Genomic_DNA"/>
</dbReference>
<dbReference type="PANTHER" id="PTHR30185">
    <property type="entry name" value="CRYPTIC BETA-GLUCOSIDE BGL OPERON ANTITERMINATOR"/>
    <property type="match status" value="1"/>
</dbReference>
<dbReference type="Gene3D" id="1.10.10.10">
    <property type="entry name" value="Winged helix-like DNA-binding domain superfamily/Winged helix DNA-binding domain"/>
    <property type="match status" value="1"/>
</dbReference>
<evidence type="ECO:0000313" key="8">
    <source>
        <dbReference type="Proteomes" id="UP001183682"/>
    </source>
</evidence>
<evidence type="ECO:0000259" key="5">
    <source>
        <dbReference type="PROSITE" id="PS51099"/>
    </source>
</evidence>
<dbReference type="GO" id="GO:0006355">
    <property type="term" value="P:regulation of DNA-templated transcription"/>
    <property type="evidence" value="ECO:0007669"/>
    <property type="project" value="InterPro"/>
</dbReference>
<proteinExistence type="predicted"/>
<reference evidence="7" key="1">
    <citation type="submission" date="2023-03" db="EMBL/GenBank/DDBJ databases">
        <authorList>
            <person name="Shen W."/>
            <person name="Cai J."/>
        </authorList>
    </citation>
    <scope>NUCLEOTIDE SEQUENCE</scope>
    <source>
        <strain evidence="7">K69-2</strain>
    </source>
</reference>
<dbReference type="Pfam" id="PF00874">
    <property type="entry name" value="PRD"/>
    <property type="match status" value="1"/>
</dbReference>
<name>A0AAE4KVZ5_ENTGA</name>
<sequence length="489" mass="57384">MVFSSSENELIHSLNYEKFIAAKELSEKLFVSNKTVYRRVKRINDISEKEFGESFIIAETGKGYRLNKRMMNISIHPIIDYQEENILNTLMLTLLFKHPKKIDRDHFKLAYVSESTTERFIKKIAHTFKQYDLLFHINQDFAWLTGSENSIRKAINQLIIDLNKVNALGEIGIKVNEIDKFFIDKQLMILEGAIGETINYPYDITFFTHLYMVLKRYREGNVSYLDDQEPLELSEQQLMDANKVLKNVSKEIKKNLECYLNIGLSEIEQYFIFENIYSIRIQARESSNLDKTLGSLITQQLITQFFNLSDVRLLPSCRTLHENLLQHILPMLSRLRSGIIIENSLLNEEKIEYKETFDKLMKIVERINNDLMFDTKINEEEVGYLTLYFEKYKLNKEHQRNILLVCSSGVGTSELLKARLKNYFPNLNVVATMSQRQVQQNKDFLNKNIDLILSTLKKPIEKVDIPVLTISPLLTEHQIQKLKYMLKEM</sequence>
<evidence type="ECO:0000313" key="7">
    <source>
        <dbReference type="EMBL" id="MDT2690529.1"/>
    </source>
</evidence>
<dbReference type="PROSITE" id="PS51372">
    <property type="entry name" value="PRD_2"/>
    <property type="match status" value="2"/>
</dbReference>
<dbReference type="SUPFAM" id="SSF52794">
    <property type="entry name" value="PTS system IIB component-like"/>
    <property type="match status" value="1"/>
</dbReference>
<feature type="domain" description="PRD" evidence="6">
    <location>
        <begin position="174"/>
        <end position="286"/>
    </location>
</feature>
<dbReference type="InterPro" id="IPR003501">
    <property type="entry name" value="PTS_EIIB_2/3"/>
</dbReference>
<evidence type="ECO:0000256" key="1">
    <source>
        <dbReference type="ARBA" id="ARBA00022679"/>
    </source>
</evidence>
<dbReference type="GO" id="GO:0008982">
    <property type="term" value="F:protein-N(PI)-phosphohistidine-sugar phosphotransferase activity"/>
    <property type="evidence" value="ECO:0007669"/>
    <property type="project" value="InterPro"/>
</dbReference>
<dbReference type="PROSITE" id="PS51099">
    <property type="entry name" value="PTS_EIIB_TYPE_2"/>
    <property type="match status" value="1"/>
</dbReference>
<dbReference type="CDD" id="cd05568">
    <property type="entry name" value="PTS_IIB_bgl_like"/>
    <property type="match status" value="1"/>
</dbReference>
<organism evidence="7 8">
    <name type="scientific">Enterococcus gallinarum</name>
    <dbReference type="NCBI Taxonomy" id="1353"/>
    <lineage>
        <taxon>Bacteria</taxon>
        <taxon>Bacillati</taxon>
        <taxon>Bacillota</taxon>
        <taxon>Bacilli</taxon>
        <taxon>Lactobacillales</taxon>
        <taxon>Enterococcaceae</taxon>
        <taxon>Enterococcus</taxon>
    </lineage>
</organism>
<keyword evidence="4" id="KW-0804">Transcription</keyword>
<keyword evidence="1" id="KW-0808">Transferase</keyword>
<dbReference type="PANTHER" id="PTHR30185:SF18">
    <property type="entry name" value="TRANSCRIPTIONAL REGULATOR MTLR"/>
    <property type="match status" value="1"/>
</dbReference>
<gene>
    <name evidence="7" type="ORF">P7E30_09985</name>
</gene>
<dbReference type="InterPro" id="IPR011608">
    <property type="entry name" value="PRD"/>
</dbReference>
<dbReference type="Proteomes" id="UP001183682">
    <property type="component" value="Unassembled WGS sequence"/>
</dbReference>
<dbReference type="InterPro" id="IPR036634">
    <property type="entry name" value="PRD_sf"/>
</dbReference>
<dbReference type="SUPFAM" id="SSF63520">
    <property type="entry name" value="PTS-regulatory domain, PRD"/>
    <property type="match status" value="2"/>
</dbReference>
<feature type="domain" description="PRD" evidence="6">
    <location>
        <begin position="289"/>
        <end position="399"/>
    </location>
</feature>
<evidence type="ECO:0000256" key="4">
    <source>
        <dbReference type="ARBA" id="ARBA00023163"/>
    </source>
</evidence>
<dbReference type="Gene3D" id="1.10.1790.10">
    <property type="entry name" value="PRD domain"/>
    <property type="match status" value="1"/>
</dbReference>
<dbReference type="RefSeq" id="WP_311809915.1">
    <property type="nucleotide sequence ID" value="NZ_JARPZL010000008.1"/>
</dbReference>
<accession>A0AAE4KVZ5</accession>